<dbReference type="InterPro" id="IPR036188">
    <property type="entry name" value="FAD/NAD-bd_sf"/>
</dbReference>
<dbReference type="STRING" id="94208.A0A2S4L1M7"/>
<evidence type="ECO:0000313" key="1">
    <source>
        <dbReference type="EMBL" id="POR36299.1"/>
    </source>
</evidence>
<reference evidence="1 2" key="1">
    <citation type="submission" date="2018-01" db="EMBL/GenBank/DDBJ databases">
        <title>Harnessing the power of phylogenomics to disentangle the directionality and signatures of interkingdom host jumping in the parasitic fungal genus Tolypocladium.</title>
        <authorList>
            <person name="Quandt C.A."/>
            <person name="Patterson W."/>
            <person name="Spatafora J.W."/>
        </authorList>
    </citation>
    <scope>NUCLEOTIDE SEQUENCE [LARGE SCALE GENOMIC DNA]</scope>
    <source>
        <strain evidence="1 2">NRBC 100945</strain>
    </source>
</reference>
<dbReference type="OrthoDB" id="202203at2759"/>
<dbReference type="EMBL" id="PKSG01000345">
    <property type="protein sequence ID" value="POR36299.1"/>
    <property type="molecule type" value="Genomic_DNA"/>
</dbReference>
<dbReference type="SUPFAM" id="SSF51905">
    <property type="entry name" value="FAD/NAD(P)-binding domain"/>
    <property type="match status" value="1"/>
</dbReference>
<organism evidence="1 2">
    <name type="scientific">Tolypocladium paradoxum</name>
    <dbReference type="NCBI Taxonomy" id="94208"/>
    <lineage>
        <taxon>Eukaryota</taxon>
        <taxon>Fungi</taxon>
        <taxon>Dikarya</taxon>
        <taxon>Ascomycota</taxon>
        <taxon>Pezizomycotina</taxon>
        <taxon>Sordariomycetes</taxon>
        <taxon>Hypocreomycetidae</taxon>
        <taxon>Hypocreales</taxon>
        <taxon>Ophiocordycipitaceae</taxon>
        <taxon>Tolypocladium</taxon>
    </lineage>
</organism>
<feature type="non-terminal residue" evidence="1">
    <location>
        <position position="91"/>
    </location>
</feature>
<comment type="caution">
    <text evidence="1">The sequence shown here is derived from an EMBL/GenBank/DDBJ whole genome shotgun (WGS) entry which is preliminary data.</text>
</comment>
<proteinExistence type="predicted"/>
<sequence>MPKTVVVLGGSLGGLAVAHRLLKYTLPHEPDLRNSHFYWNIASVRAVIPRAVKDEALLQPIAPGLAQYPPGSVEFVVGAATGLDARAKTVR</sequence>
<gene>
    <name evidence="1" type="ORF">TPAR_03503</name>
</gene>
<dbReference type="Proteomes" id="UP000237481">
    <property type="component" value="Unassembled WGS sequence"/>
</dbReference>
<evidence type="ECO:0000313" key="2">
    <source>
        <dbReference type="Proteomes" id="UP000237481"/>
    </source>
</evidence>
<protein>
    <submittedName>
        <fullName evidence="1">Pyridine nucleotide-disulfide oxidoreductase, FAD/NAD(P)-binding domain protein</fullName>
    </submittedName>
</protein>
<dbReference type="Gene3D" id="3.50.50.100">
    <property type="match status" value="1"/>
</dbReference>
<name>A0A2S4L1M7_9HYPO</name>
<keyword evidence="2" id="KW-1185">Reference proteome</keyword>
<dbReference type="AlphaFoldDB" id="A0A2S4L1M7"/>
<accession>A0A2S4L1M7</accession>